<dbReference type="Pfam" id="PF11114">
    <property type="entry name" value="Minor_capsid_2"/>
    <property type="match status" value="1"/>
</dbReference>
<dbReference type="Proteomes" id="UP000199433">
    <property type="component" value="Unassembled WGS sequence"/>
</dbReference>
<sequence>MVRVEVDLKVPYAKLSSSAINTGQFFAANQMLADMNPFVPMREGILRMTGHVTYGNNSIEWVTPYAKRMFYDQHSNYTTPGTGPRWDLKASGLFMNDWIRVFMMGAGW</sequence>
<accession>A0A1G8VPE8</accession>
<gene>
    <name evidence="1" type="ORF">SAMN04488098_100253</name>
</gene>
<evidence type="ECO:0000313" key="2">
    <source>
        <dbReference type="Proteomes" id="UP000199433"/>
    </source>
</evidence>
<dbReference type="AlphaFoldDB" id="A0A1G8VPE8"/>
<reference evidence="2" key="1">
    <citation type="submission" date="2016-10" db="EMBL/GenBank/DDBJ databases">
        <authorList>
            <person name="Varghese N."/>
            <person name="Submissions S."/>
        </authorList>
    </citation>
    <scope>NUCLEOTIDE SEQUENCE [LARGE SCALE GENOMIC DNA]</scope>
    <source>
        <strain evidence="2">DSM 19181</strain>
    </source>
</reference>
<protein>
    <submittedName>
        <fullName evidence="1">Minor capsid protein</fullName>
    </submittedName>
</protein>
<dbReference type="EMBL" id="FNFK01000002">
    <property type="protein sequence ID" value="SDJ67968.1"/>
    <property type="molecule type" value="Genomic_DNA"/>
</dbReference>
<evidence type="ECO:0000313" key="1">
    <source>
        <dbReference type="EMBL" id="SDJ67968.1"/>
    </source>
</evidence>
<dbReference type="RefSeq" id="WP_091264345.1">
    <property type="nucleotide sequence ID" value="NZ_FNFK01000002.1"/>
</dbReference>
<dbReference type="OrthoDB" id="2221953at2"/>
<name>A0A1G8VPE8_9LACT</name>
<keyword evidence="2" id="KW-1185">Reference proteome</keyword>
<dbReference type="STRING" id="426701.SAMN04488098_100253"/>
<organism evidence="1 2">
    <name type="scientific">Alkalibacterium thalassium</name>
    <dbReference type="NCBI Taxonomy" id="426701"/>
    <lineage>
        <taxon>Bacteria</taxon>
        <taxon>Bacillati</taxon>
        <taxon>Bacillota</taxon>
        <taxon>Bacilli</taxon>
        <taxon>Lactobacillales</taxon>
        <taxon>Carnobacteriaceae</taxon>
        <taxon>Alkalibacterium</taxon>
    </lineage>
</organism>
<dbReference type="InterPro" id="IPR021080">
    <property type="entry name" value="Minor_capsid_protein"/>
</dbReference>
<proteinExistence type="predicted"/>